<dbReference type="InterPro" id="IPR013249">
    <property type="entry name" value="RNA_pol_sigma70_r4_t2"/>
</dbReference>
<feature type="domain" description="RNA polymerase sigma-70 region 2" evidence="6">
    <location>
        <begin position="36"/>
        <end position="102"/>
    </location>
</feature>
<dbReference type="Gene3D" id="1.10.1740.10">
    <property type="match status" value="1"/>
</dbReference>
<dbReference type="InterPro" id="IPR014325">
    <property type="entry name" value="RNA_pol_sigma-E_actinobac"/>
</dbReference>
<keyword evidence="4" id="KW-0238">DNA-binding</keyword>
<dbReference type="Pfam" id="PF04542">
    <property type="entry name" value="Sigma70_r2"/>
    <property type="match status" value="1"/>
</dbReference>
<evidence type="ECO:0000256" key="5">
    <source>
        <dbReference type="ARBA" id="ARBA00023163"/>
    </source>
</evidence>
<dbReference type="SUPFAM" id="SSF88659">
    <property type="entry name" value="Sigma3 and sigma4 domains of RNA polymerase sigma factors"/>
    <property type="match status" value="1"/>
</dbReference>
<dbReference type="PANTHER" id="PTHR43133">
    <property type="entry name" value="RNA POLYMERASE ECF-TYPE SIGMA FACTO"/>
    <property type="match status" value="1"/>
</dbReference>
<evidence type="ECO:0000259" key="6">
    <source>
        <dbReference type="Pfam" id="PF04542"/>
    </source>
</evidence>
<dbReference type="InterPro" id="IPR013325">
    <property type="entry name" value="RNA_pol_sigma_r2"/>
</dbReference>
<dbReference type="SUPFAM" id="SSF88946">
    <property type="entry name" value="Sigma2 domain of RNA polymerase sigma factors"/>
    <property type="match status" value="1"/>
</dbReference>
<evidence type="ECO:0000256" key="2">
    <source>
        <dbReference type="ARBA" id="ARBA00023015"/>
    </source>
</evidence>
<keyword evidence="2" id="KW-0805">Transcription regulation</keyword>
<evidence type="ECO:0000256" key="4">
    <source>
        <dbReference type="ARBA" id="ARBA00023125"/>
    </source>
</evidence>
<dbReference type="Pfam" id="PF08281">
    <property type="entry name" value="Sigma70_r4_2"/>
    <property type="match status" value="1"/>
</dbReference>
<keyword evidence="5" id="KW-0804">Transcription</keyword>
<comment type="similarity">
    <text evidence="1">Belongs to the sigma-70 factor family. ECF subfamily.</text>
</comment>
<dbReference type="PANTHER" id="PTHR43133:SF50">
    <property type="entry name" value="ECF RNA POLYMERASE SIGMA FACTOR SIGM"/>
    <property type="match status" value="1"/>
</dbReference>
<dbReference type="InterPro" id="IPR014284">
    <property type="entry name" value="RNA_pol_sigma-70_dom"/>
</dbReference>
<keyword evidence="3" id="KW-0731">Sigma factor</keyword>
<feature type="domain" description="RNA polymerase sigma factor 70 region 4 type 2" evidence="7">
    <location>
        <begin position="130"/>
        <end position="181"/>
    </location>
</feature>
<dbReference type="InterPro" id="IPR007627">
    <property type="entry name" value="RNA_pol_sigma70_r2"/>
</dbReference>
<evidence type="ECO:0000256" key="3">
    <source>
        <dbReference type="ARBA" id="ARBA00023082"/>
    </source>
</evidence>
<accession>A0ABS3S206</accession>
<dbReference type="InterPro" id="IPR013324">
    <property type="entry name" value="RNA_pol_sigma_r3/r4-like"/>
</dbReference>
<proteinExistence type="inferred from homology"/>
<dbReference type="CDD" id="cd06171">
    <property type="entry name" value="Sigma70_r4"/>
    <property type="match status" value="1"/>
</dbReference>
<dbReference type="NCBIfam" id="TIGR02937">
    <property type="entry name" value="sigma70-ECF"/>
    <property type="match status" value="1"/>
</dbReference>
<evidence type="ECO:0000313" key="9">
    <source>
        <dbReference type="Proteomes" id="UP000680206"/>
    </source>
</evidence>
<dbReference type="NCBIfam" id="TIGR02983">
    <property type="entry name" value="SigE-fam_strep"/>
    <property type="match status" value="1"/>
</dbReference>
<reference evidence="8 9" key="1">
    <citation type="submission" date="2021-03" db="EMBL/GenBank/DDBJ databases">
        <title>Actinomadura violae sp. nov., isolated from lichen in Thailand.</title>
        <authorList>
            <person name="Kanchanasin P."/>
            <person name="Saeng-In P."/>
            <person name="Phongsopitanun W."/>
            <person name="Yuki M."/>
            <person name="Kudo T."/>
            <person name="Ohkuma M."/>
            <person name="Tanasupawat S."/>
        </authorList>
    </citation>
    <scope>NUCLEOTIDE SEQUENCE [LARGE SCALE GENOMIC DNA]</scope>
    <source>
        <strain evidence="8 9">LCR2-06</strain>
    </source>
</reference>
<evidence type="ECO:0000259" key="7">
    <source>
        <dbReference type="Pfam" id="PF08281"/>
    </source>
</evidence>
<keyword evidence="9" id="KW-1185">Reference proteome</keyword>
<evidence type="ECO:0000313" key="8">
    <source>
        <dbReference type="EMBL" id="MBO2462992.1"/>
    </source>
</evidence>
<comment type="caution">
    <text evidence="8">The sequence shown here is derived from an EMBL/GenBank/DDBJ whole genome shotgun (WGS) entry which is preliminary data.</text>
</comment>
<dbReference type="InterPro" id="IPR036388">
    <property type="entry name" value="WH-like_DNA-bd_sf"/>
</dbReference>
<organism evidence="8 9">
    <name type="scientific">Actinomadura violacea</name>
    <dbReference type="NCBI Taxonomy" id="2819934"/>
    <lineage>
        <taxon>Bacteria</taxon>
        <taxon>Bacillati</taxon>
        <taxon>Actinomycetota</taxon>
        <taxon>Actinomycetes</taxon>
        <taxon>Streptosporangiales</taxon>
        <taxon>Thermomonosporaceae</taxon>
        <taxon>Actinomadura</taxon>
    </lineage>
</organism>
<dbReference type="Proteomes" id="UP000680206">
    <property type="component" value="Unassembled WGS sequence"/>
</dbReference>
<dbReference type="InterPro" id="IPR039425">
    <property type="entry name" value="RNA_pol_sigma-70-like"/>
</dbReference>
<name>A0ABS3S206_9ACTN</name>
<dbReference type="EMBL" id="JAGEPF010000024">
    <property type="protein sequence ID" value="MBO2462992.1"/>
    <property type="molecule type" value="Genomic_DNA"/>
</dbReference>
<dbReference type="Gene3D" id="1.10.10.10">
    <property type="entry name" value="Winged helix-like DNA-binding domain superfamily/Winged helix DNA-binding domain"/>
    <property type="match status" value="1"/>
</dbReference>
<gene>
    <name evidence="8" type="ORF">J4709_36025</name>
</gene>
<protein>
    <submittedName>
        <fullName evidence="8">SigE family RNA polymerase sigma factor</fullName>
    </submittedName>
</protein>
<sequence length="189" mass="20948">MRHPRRASGAPGTDVPVAGGAAADDRAAATAALVALFREHQLALARTALMIVGDRATAEDVVQDAFVDLYRRIDRLTDHHRMLPYARAAVVNKCRTVLRRRKLAFRAGRTHEPPVWSAESAAMLGEERREVFLALRRLPQRRREALVLRYYLDLDEREIAETMGIGVGTVRSTVSRALASLADLLGEKA</sequence>
<evidence type="ECO:0000256" key="1">
    <source>
        <dbReference type="ARBA" id="ARBA00010641"/>
    </source>
</evidence>